<name>A0A1S1LXW9_MYCCH</name>
<sequence length="145" mass="16170">MVIGAIAVLAIFAVWMGWYWLDARTIYCPAASPPPAAFTERAALPSCGTYRFVRQDLPAAQRECMNNARASGRGGELKIVESTTEGDPITTYYRVLSPDQRVEVFVNFSADQFGNGRWNHFFCWAAPLNYPGDPRCDSPSDQPDR</sequence>
<reference evidence="1 2" key="1">
    <citation type="submission" date="2016-10" db="EMBL/GenBank/DDBJ databases">
        <title>Evaluation of Human, Veterinary and Environmental Mycobacterium chelonae Isolates by Core Genome Phylogenomic Analysis, Targeted Gene Comparison, and Anti-microbial Susceptibility Patterns: A Tale of Mistaken Identities.</title>
        <authorList>
            <person name="Fogelson S.B."/>
            <person name="Camus A.C."/>
            <person name="Lorenz W."/>
            <person name="Vasireddy R."/>
            <person name="Vasireddy S."/>
            <person name="Smith T."/>
            <person name="Brown-Elliott B.A."/>
            <person name="Wallace R.J.Jr."/>
            <person name="Hasan N.A."/>
            <person name="Reischl U."/>
            <person name="Sanchez S."/>
        </authorList>
    </citation>
    <scope>NUCLEOTIDE SEQUENCE [LARGE SCALE GENOMIC DNA]</scope>
    <source>
        <strain evidence="1 2">15515</strain>
    </source>
</reference>
<gene>
    <name evidence="1" type="ORF">BKG82_00725</name>
</gene>
<dbReference type="AlphaFoldDB" id="A0A1S1LXW9"/>
<accession>A0A1S1LXW9</accession>
<dbReference type="EMBL" id="MLIQ01000002">
    <property type="protein sequence ID" value="OHU61055.1"/>
    <property type="molecule type" value="Genomic_DNA"/>
</dbReference>
<protein>
    <submittedName>
        <fullName evidence="1">Uncharacterized protein</fullName>
    </submittedName>
</protein>
<evidence type="ECO:0000313" key="1">
    <source>
        <dbReference type="EMBL" id="OHU61055.1"/>
    </source>
</evidence>
<dbReference type="Proteomes" id="UP000180043">
    <property type="component" value="Unassembled WGS sequence"/>
</dbReference>
<evidence type="ECO:0000313" key="2">
    <source>
        <dbReference type="Proteomes" id="UP000180043"/>
    </source>
</evidence>
<organism evidence="1 2">
    <name type="scientific">Mycobacteroides chelonae</name>
    <name type="common">Mycobacterium chelonae</name>
    <dbReference type="NCBI Taxonomy" id="1774"/>
    <lineage>
        <taxon>Bacteria</taxon>
        <taxon>Bacillati</taxon>
        <taxon>Actinomycetota</taxon>
        <taxon>Actinomycetes</taxon>
        <taxon>Mycobacteriales</taxon>
        <taxon>Mycobacteriaceae</taxon>
        <taxon>Mycobacteroides</taxon>
    </lineage>
</organism>
<dbReference type="RefSeq" id="WP_057969409.1">
    <property type="nucleotide sequence ID" value="NZ_MLII01000015.1"/>
</dbReference>
<comment type="caution">
    <text evidence="1">The sequence shown here is derived from an EMBL/GenBank/DDBJ whole genome shotgun (WGS) entry which is preliminary data.</text>
</comment>
<proteinExistence type="predicted"/>